<evidence type="ECO:0000313" key="7">
    <source>
        <dbReference type="EMBL" id="ADU96426.1"/>
    </source>
</evidence>
<dbReference type="OrthoDB" id="9797472at2"/>
<dbReference type="HOGENOM" id="CLU_028518_1_0_0"/>
<evidence type="ECO:0000313" key="8">
    <source>
        <dbReference type="Proteomes" id="UP000006362"/>
    </source>
</evidence>
<keyword evidence="4 5" id="KW-0472">Membrane</keyword>
<comment type="similarity">
    <text evidence="5">Belongs to the binding-protein-dependent transport system permease family.</text>
</comment>
<evidence type="ECO:0000256" key="1">
    <source>
        <dbReference type="ARBA" id="ARBA00004651"/>
    </source>
</evidence>
<dbReference type="Pfam" id="PF12911">
    <property type="entry name" value="OppC_N"/>
    <property type="match status" value="1"/>
</dbReference>
<organism evidence="7 8">
    <name type="scientific">Thermovibrio ammonificans (strain DSM 15698 / JCM 12110 / HB-1)</name>
    <dbReference type="NCBI Taxonomy" id="648996"/>
    <lineage>
        <taxon>Bacteria</taxon>
        <taxon>Pseudomonadati</taxon>
        <taxon>Aquificota</taxon>
        <taxon>Aquificia</taxon>
        <taxon>Desulfurobacteriales</taxon>
        <taxon>Desulfurobacteriaceae</taxon>
        <taxon>Thermovibrio</taxon>
    </lineage>
</organism>
<evidence type="ECO:0000259" key="6">
    <source>
        <dbReference type="PROSITE" id="PS50928"/>
    </source>
</evidence>
<keyword evidence="5" id="KW-0813">Transport</keyword>
<dbReference type="AlphaFoldDB" id="E8T588"/>
<feature type="transmembrane region" description="Helical" evidence="5">
    <location>
        <begin position="274"/>
        <end position="299"/>
    </location>
</feature>
<dbReference type="EMBL" id="CP002444">
    <property type="protein sequence ID" value="ADU96426.1"/>
    <property type="molecule type" value="Genomic_DNA"/>
</dbReference>
<dbReference type="KEGG" id="tam:Theam_0454"/>
<dbReference type="CDD" id="cd06261">
    <property type="entry name" value="TM_PBP2"/>
    <property type="match status" value="1"/>
</dbReference>
<dbReference type="STRING" id="648996.Theam_0454"/>
<dbReference type="Pfam" id="PF00528">
    <property type="entry name" value="BPD_transp_1"/>
    <property type="match status" value="1"/>
</dbReference>
<dbReference type="PANTHER" id="PTHR43839">
    <property type="entry name" value="OPPC IN A BINDING PROTEIN-DEPENDENT TRANSPORT SYSTEM"/>
    <property type="match status" value="1"/>
</dbReference>
<sequence length="356" mass="39787">MLAKLRAFISGLYLKSPAAVYSLVFLALLYFVALFADFIAPYPYDVQFRHHPYQPPTPIHFIDREGHFHLRPFVYKHRLVDPVNKTYTTDYSKRYPIYFFVKGEPHYLFGLFKTDYHLFGVKGDAHIFLLGTDRLGRDIFSRLLYGTRISLTVGLIGVLISFTLGVLIGAVSGYFGGVVDTVTMRFVELLMAFPAFYLMLALRSMFPIDIPSYLVFIIIVAILSLIGWAGLARVIRGMVLSIRESDFVKAARVLGASHLYVILRHVIPNTLSYVIIAATLSIPGYILGEAALSLIGLGIQEPIPSWGNMLSEASNVHVLSAYPWVLAPGFAISAVVIAFNLLGDGLRDFLDVKLER</sequence>
<feature type="transmembrane region" description="Helical" evidence="5">
    <location>
        <begin position="214"/>
        <end position="235"/>
    </location>
</feature>
<comment type="subcellular location">
    <subcellularLocation>
        <location evidence="1 5">Cell membrane</location>
        <topology evidence="1 5">Multi-pass membrane protein</topology>
    </subcellularLocation>
</comment>
<dbReference type="InterPro" id="IPR035906">
    <property type="entry name" value="MetI-like_sf"/>
</dbReference>
<gene>
    <name evidence="7" type="ordered locus">Theam_0454</name>
</gene>
<keyword evidence="3 5" id="KW-1133">Transmembrane helix</keyword>
<dbReference type="Proteomes" id="UP000006362">
    <property type="component" value="Chromosome"/>
</dbReference>
<dbReference type="Gene3D" id="1.10.3720.10">
    <property type="entry name" value="MetI-like"/>
    <property type="match status" value="1"/>
</dbReference>
<dbReference type="PROSITE" id="PS50928">
    <property type="entry name" value="ABC_TM1"/>
    <property type="match status" value="1"/>
</dbReference>
<dbReference type="eggNOG" id="COG1173">
    <property type="taxonomic scope" value="Bacteria"/>
</dbReference>
<feature type="domain" description="ABC transmembrane type-1" evidence="6">
    <location>
        <begin position="147"/>
        <end position="343"/>
    </location>
</feature>
<accession>E8T588</accession>
<name>E8T588_THEA1</name>
<feature type="transmembrane region" description="Helical" evidence="5">
    <location>
        <begin position="151"/>
        <end position="176"/>
    </location>
</feature>
<dbReference type="GO" id="GO:0005886">
    <property type="term" value="C:plasma membrane"/>
    <property type="evidence" value="ECO:0007669"/>
    <property type="project" value="UniProtKB-SubCell"/>
</dbReference>
<evidence type="ECO:0000256" key="2">
    <source>
        <dbReference type="ARBA" id="ARBA00022692"/>
    </source>
</evidence>
<evidence type="ECO:0000256" key="3">
    <source>
        <dbReference type="ARBA" id="ARBA00022989"/>
    </source>
</evidence>
<dbReference type="InterPro" id="IPR025966">
    <property type="entry name" value="OppC_N"/>
</dbReference>
<feature type="transmembrane region" description="Helical" evidence="5">
    <location>
        <begin position="319"/>
        <end position="343"/>
    </location>
</feature>
<dbReference type="GO" id="GO:0055085">
    <property type="term" value="P:transmembrane transport"/>
    <property type="evidence" value="ECO:0007669"/>
    <property type="project" value="InterPro"/>
</dbReference>
<dbReference type="SUPFAM" id="SSF161098">
    <property type="entry name" value="MetI-like"/>
    <property type="match status" value="1"/>
</dbReference>
<evidence type="ECO:0000256" key="5">
    <source>
        <dbReference type="RuleBase" id="RU363032"/>
    </source>
</evidence>
<feature type="transmembrane region" description="Helical" evidence="5">
    <location>
        <begin position="20"/>
        <end position="40"/>
    </location>
</feature>
<dbReference type="RefSeq" id="WP_013537212.1">
    <property type="nucleotide sequence ID" value="NC_014926.1"/>
</dbReference>
<dbReference type="InterPro" id="IPR000515">
    <property type="entry name" value="MetI-like"/>
</dbReference>
<evidence type="ECO:0000256" key="4">
    <source>
        <dbReference type="ARBA" id="ARBA00023136"/>
    </source>
</evidence>
<reference evidence="7" key="1">
    <citation type="submission" date="2011-01" db="EMBL/GenBank/DDBJ databases">
        <title>Complete sequence of chromosome of Thermovibrio ammonificans HB-1.</title>
        <authorList>
            <consortium name="US DOE Joint Genome Institute"/>
            <person name="Lucas S."/>
            <person name="Copeland A."/>
            <person name="Lapidus A."/>
            <person name="Cheng J.-F."/>
            <person name="Goodwin L."/>
            <person name="Pitluck S."/>
            <person name="Davenport K."/>
            <person name="Detter J.C."/>
            <person name="Han C."/>
            <person name="Tapia R."/>
            <person name="Land M."/>
            <person name="Hauser L."/>
            <person name="Kyrpides N."/>
            <person name="Ivanova N."/>
            <person name="Ovchinnikova G."/>
            <person name="Vetriani C."/>
            <person name="Woyke T."/>
        </authorList>
    </citation>
    <scope>NUCLEOTIDE SEQUENCE [LARGE SCALE GENOMIC DNA]</scope>
    <source>
        <strain evidence="7">HB-1</strain>
    </source>
</reference>
<feature type="transmembrane region" description="Helical" evidence="5">
    <location>
        <begin position="182"/>
        <end position="202"/>
    </location>
</feature>
<keyword evidence="8" id="KW-1185">Reference proteome</keyword>
<protein>
    <submittedName>
        <fullName evidence="7">Binding-protein-dependent transport systems inner membrane component</fullName>
    </submittedName>
</protein>
<proteinExistence type="inferred from homology"/>
<dbReference type="PANTHER" id="PTHR43839:SF1">
    <property type="entry name" value="OPPC IN A BINDING PROTEIN-DEPENDENT TRANSPORT SYSTEM"/>
    <property type="match status" value="1"/>
</dbReference>
<keyword evidence="2 5" id="KW-0812">Transmembrane</keyword>